<feature type="domain" description="Reverse transcriptase" evidence="1">
    <location>
        <begin position="495"/>
        <end position="656"/>
    </location>
</feature>
<dbReference type="Pfam" id="PF00078">
    <property type="entry name" value="RVT_1"/>
    <property type="match status" value="1"/>
</dbReference>
<dbReference type="InterPro" id="IPR005135">
    <property type="entry name" value="Endo/exonuclease/phosphatase"/>
</dbReference>
<organism evidence="2 3">
    <name type="scientific">Cyprinus carpio carpio</name>
    <dbReference type="NCBI Taxonomy" id="630221"/>
    <lineage>
        <taxon>Eukaryota</taxon>
        <taxon>Metazoa</taxon>
        <taxon>Chordata</taxon>
        <taxon>Craniata</taxon>
        <taxon>Vertebrata</taxon>
        <taxon>Euteleostomi</taxon>
        <taxon>Actinopterygii</taxon>
        <taxon>Neopterygii</taxon>
        <taxon>Teleostei</taxon>
        <taxon>Ostariophysi</taxon>
        <taxon>Cypriniformes</taxon>
        <taxon>Cyprinidae</taxon>
        <taxon>Cyprininae</taxon>
        <taxon>Cyprinus</taxon>
    </lineage>
</organism>
<dbReference type="InterPro" id="IPR000477">
    <property type="entry name" value="RT_dom"/>
</dbReference>
<dbReference type="InterPro" id="IPR043502">
    <property type="entry name" value="DNA/RNA_pol_sf"/>
</dbReference>
<keyword evidence="3" id="KW-1185">Reference proteome</keyword>
<dbReference type="PANTHER" id="PTHR46670:SF3">
    <property type="entry name" value="ENDONUCLEASE_EXONUCLEASE_PHOSPHATASE DOMAIN-CONTAINING PROTEIN"/>
    <property type="match status" value="1"/>
</dbReference>
<dbReference type="Proteomes" id="UP001108240">
    <property type="component" value="Unplaced"/>
</dbReference>
<name>A0A9J8BNG0_CYPCA</name>
<evidence type="ECO:0000313" key="3">
    <source>
        <dbReference type="Proteomes" id="UP001108240"/>
    </source>
</evidence>
<dbReference type="GO" id="GO:0003824">
    <property type="term" value="F:catalytic activity"/>
    <property type="evidence" value="ECO:0007669"/>
    <property type="project" value="InterPro"/>
</dbReference>
<reference evidence="2" key="2">
    <citation type="submission" date="2025-09" db="UniProtKB">
        <authorList>
            <consortium name="Ensembl"/>
        </authorList>
    </citation>
    <scope>IDENTIFICATION</scope>
</reference>
<proteinExistence type="predicted"/>
<dbReference type="SUPFAM" id="SSF56672">
    <property type="entry name" value="DNA/RNA polymerases"/>
    <property type="match status" value="1"/>
</dbReference>
<dbReference type="GeneTree" id="ENSGT01040000240375"/>
<evidence type="ECO:0000259" key="1">
    <source>
        <dbReference type="PROSITE" id="PS50878"/>
    </source>
</evidence>
<evidence type="ECO:0000313" key="2">
    <source>
        <dbReference type="Ensembl" id="ENSCCRP00000154755.1"/>
    </source>
</evidence>
<dbReference type="PANTHER" id="PTHR46670">
    <property type="entry name" value="ENDO/EXONUCLEASE/PHOSPHATASE DOMAIN-CONTAINING PROTEIN"/>
    <property type="match status" value="1"/>
</dbReference>
<protein>
    <recommendedName>
        <fullName evidence="1">Reverse transcriptase domain-containing protein</fullName>
    </recommendedName>
</protein>
<dbReference type="AlphaFoldDB" id="A0A9J8BNG0"/>
<reference evidence="2" key="1">
    <citation type="submission" date="2025-08" db="UniProtKB">
        <authorList>
            <consortium name="Ensembl"/>
        </authorList>
    </citation>
    <scope>IDENTIFICATION</scope>
</reference>
<dbReference type="Ensembl" id="ENSCCRT00000121817.1">
    <property type="protein sequence ID" value="ENSCCRP00000154755.1"/>
    <property type="gene ID" value="ENSCCRG00000073996.1"/>
</dbReference>
<dbReference type="PROSITE" id="PS50878">
    <property type="entry name" value="RT_POL"/>
    <property type="match status" value="1"/>
</dbReference>
<dbReference type="Gene3D" id="3.60.10.10">
    <property type="entry name" value="Endonuclease/exonuclease/phosphatase"/>
    <property type="match status" value="1"/>
</dbReference>
<dbReference type="InterPro" id="IPR036691">
    <property type="entry name" value="Endo/exonu/phosph_ase_sf"/>
</dbReference>
<dbReference type="Pfam" id="PF03372">
    <property type="entry name" value="Exo_endo_phos"/>
    <property type="match status" value="1"/>
</dbReference>
<accession>A0A9J8BNG0</accession>
<sequence>MALTETWIKPEDTATPAALSTHFTCSHTPRTTGRGGGTGLLISKDWKFDLQPPPTGHGSFESHAVTVTHPVKIHFVVIYRPPGQLGNFLEELDVLLSNYPEDGTPLVLLGDFNIHLDKPQAADFNTLLASFDLKRVSTTATHKSGNQLDLIYTRCCSVDNTLVTPLHTSDHFLITANLALTPEAAHSPTRVTFRRNLRSLSPSRLSSVVASSLPSLSQFSALDTNSATDTFCSTLTSCLDNFCPLSSRPARTTPSAPWLSDVLHEHRSKLRAAERKWLKSRNSTDLSVYQSLLSSFSANVFTAKTSYYHDKINNCCDARTLFKTFSSLLNPPPPPPQSTLTADDFAVFFTNKTRTISDQFSTPQTEDNFTTTNAHSFSSFSPLSETDVSKLILSSLLNPPPPPPQSTLTADDFAVFFTNKTRTISDQFSTPQSEDKFTTTNAHSFSSFSPLSETDVSKLILSSHPTTCPLIPIPTHLLQAISSSVIPSLTHIINSSLHSGTFPSAFKQARVSPLLKKPSLNPALLENYRPVSLLPFIAKTLERAVFNQLSMFLVQNNLLDRNQSGFKSGHSTETALLSVTEALRLARAASKSSVLILLDLSASFDTVNHQILLSTLRKMGISGTALQWLNSYLSDRSFMVSWRGEVSKSQQLATGG</sequence>
<dbReference type="SUPFAM" id="SSF56219">
    <property type="entry name" value="DNase I-like"/>
    <property type="match status" value="1"/>
</dbReference>